<dbReference type="GO" id="GO:0006352">
    <property type="term" value="P:DNA-templated transcription initiation"/>
    <property type="evidence" value="ECO:0007669"/>
    <property type="project" value="InterPro"/>
</dbReference>
<protein>
    <recommendedName>
        <fullName evidence="6">RNA polymerase sigma factor 70 region 4 type 2 domain-containing protein</fullName>
    </recommendedName>
</protein>
<dbReference type="SUPFAM" id="SSF88659">
    <property type="entry name" value="Sigma3 and sigma4 domains of RNA polymerase sigma factors"/>
    <property type="match status" value="1"/>
</dbReference>
<sequence>MMTPKQKIERGGVLTAAHHDYERGMNSYAFFKTHNHATGQDLVQNTFTKTWAYLVKGGKVDLMKPFLYHILNQLIIDEYRKRKTSSLDALLEKGFEPSFNHFERIFNFFDGKAVLLLIQYLPTKYEKVMRMRYAQDLSLKEISLITGQSRNAVAVQVHRGLIKLKKLYNRT</sequence>
<dbReference type="Pfam" id="PF08281">
    <property type="entry name" value="Sigma70_r4_2"/>
    <property type="match status" value="1"/>
</dbReference>
<dbReference type="InterPro" id="IPR013324">
    <property type="entry name" value="RNA_pol_sigma_r3/r4-like"/>
</dbReference>
<dbReference type="Gene3D" id="1.10.10.10">
    <property type="entry name" value="Winged helix-like DNA-binding domain superfamily/Winged helix DNA-binding domain"/>
    <property type="match status" value="1"/>
</dbReference>
<evidence type="ECO:0000256" key="4">
    <source>
        <dbReference type="ARBA" id="ARBA00023125"/>
    </source>
</evidence>
<name>A0A2H0TEV3_9BACT</name>
<dbReference type="InterPro" id="IPR036388">
    <property type="entry name" value="WH-like_DNA-bd_sf"/>
</dbReference>
<organism evidence="7 8">
    <name type="scientific">Candidatus Niyogibacteria bacterium CG10_big_fil_rev_8_21_14_0_10_46_36</name>
    <dbReference type="NCBI Taxonomy" id="1974726"/>
    <lineage>
        <taxon>Bacteria</taxon>
        <taxon>Candidatus Niyogiibacteriota</taxon>
    </lineage>
</organism>
<comment type="similarity">
    <text evidence="1">Belongs to the sigma-70 factor family. ECF subfamily.</text>
</comment>
<dbReference type="CDD" id="cd06171">
    <property type="entry name" value="Sigma70_r4"/>
    <property type="match status" value="1"/>
</dbReference>
<evidence type="ECO:0000313" key="7">
    <source>
        <dbReference type="EMBL" id="PIR69484.1"/>
    </source>
</evidence>
<keyword evidence="3" id="KW-0731">Sigma factor</keyword>
<keyword evidence="5" id="KW-0804">Transcription</keyword>
<dbReference type="InterPro" id="IPR014284">
    <property type="entry name" value="RNA_pol_sigma-70_dom"/>
</dbReference>
<dbReference type="SUPFAM" id="SSF88946">
    <property type="entry name" value="Sigma2 domain of RNA polymerase sigma factors"/>
    <property type="match status" value="1"/>
</dbReference>
<evidence type="ECO:0000256" key="2">
    <source>
        <dbReference type="ARBA" id="ARBA00023015"/>
    </source>
</evidence>
<comment type="caution">
    <text evidence="7">The sequence shown here is derived from an EMBL/GenBank/DDBJ whole genome shotgun (WGS) entry which is preliminary data.</text>
</comment>
<dbReference type="Proteomes" id="UP000231503">
    <property type="component" value="Unassembled WGS sequence"/>
</dbReference>
<gene>
    <name evidence="7" type="ORF">COU47_02825</name>
</gene>
<dbReference type="GO" id="GO:0016987">
    <property type="term" value="F:sigma factor activity"/>
    <property type="evidence" value="ECO:0007669"/>
    <property type="project" value="UniProtKB-KW"/>
</dbReference>
<keyword evidence="2" id="KW-0805">Transcription regulation</keyword>
<dbReference type="InterPro" id="IPR013325">
    <property type="entry name" value="RNA_pol_sigma_r2"/>
</dbReference>
<dbReference type="GO" id="GO:0003677">
    <property type="term" value="F:DNA binding"/>
    <property type="evidence" value="ECO:0007669"/>
    <property type="project" value="UniProtKB-KW"/>
</dbReference>
<dbReference type="EMBL" id="PFCO01000006">
    <property type="protein sequence ID" value="PIR69484.1"/>
    <property type="molecule type" value="Genomic_DNA"/>
</dbReference>
<dbReference type="InterPro" id="IPR039425">
    <property type="entry name" value="RNA_pol_sigma-70-like"/>
</dbReference>
<keyword evidence="4" id="KW-0238">DNA-binding</keyword>
<accession>A0A2H0TEV3</accession>
<evidence type="ECO:0000256" key="1">
    <source>
        <dbReference type="ARBA" id="ARBA00010641"/>
    </source>
</evidence>
<feature type="domain" description="RNA polymerase sigma factor 70 region 4 type 2" evidence="6">
    <location>
        <begin position="113"/>
        <end position="164"/>
    </location>
</feature>
<evidence type="ECO:0000256" key="5">
    <source>
        <dbReference type="ARBA" id="ARBA00023163"/>
    </source>
</evidence>
<dbReference type="InterPro" id="IPR013249">
    <property type="entry name" value="RNA_pol_sigma70_r4_t2"/>
</dbReference>
<evidence type="ECO:0000259" key="6">
    <source>
        <dbReference type="Pfam" id="PF08281"/>
    </source>
</evidence>
<dbReference type="PANTHER" id="PTHR43133">
    <property type="entry name" value="RNA POLYMERASE ECF-TYPE SIGMA FACTO"/>
    <property type="match status" value="1"/>
</dbReference>
<dbReference type="NCBIfam" id="TIGR02937">
    <property type="entry name" value="sigma70-ECF"/>
    <property type="match status" value="1"/>
</dbReference>
<evidence type="ECO:0000313" key="8">
    <source>
        <dbReference type="Proteomes" id="UP000231503"/>
    </source>
</evidence>
<dbReference type="PANTHER" id="PTHR43133:SF8">
    <property type="entry name" value="RNA POLYMERASE SIGMA FACTOR HI_1459-RELATED"/>
    <property type="match status" value="1"/>
</dbReference>
<reference evidence="8" key="1">
    <citation type="submission" date="2017-09" db="EMBL/GenBank/DDBJ databases">
        <title>Depth-based differentiation of microbial function through sediment-hosted aquifers and enrichment of novel symbionts in the deep terrestrial subsurface.</title>
        <authorList>
            <person name="Probst A.J."/>
            <person name="Ladd B."/>
            <person name="Jarett J.K."/>
            <person name="Geller-Mcgrath D.E."/>
            <person name="Sieber C.M.K."/>
            <person name="Emerson J.B."/>
            <person name="Anantharaman K."/>
            <person name="Thomas B.C."/>
            <person name="Malmstrom R."/>
            <person name="Stieglmeier M."/>
            <person name="Klingl A."/>
            <person name="Woyke T."/>
            <person name="Ryan C.M."/>
            <person name="Banfield J.F."/>
        </authorList>
    </citation>
    <scope>NUCLEOTIDE SEQUENCE [LARGE SCALE GENOMIC DNA]</scope>
</reference>
<proteinExistence type="inferred from homology"/>
<evidence type="ECO:0000256" key="3">
    <source>
        <dbReference type="ARBA" id="ARBA00023082"/>
    </source>
</evidence>
<dbReference type="AlphaFoldDB" id="A0A2H0TEV3"/>
<dbReference type="Gene3D" id="1.10.1740.10">
    <property type="match status" value="1"/>
</dbReference>